<protein>
    <recommendedName>
        <fullName evidence="3">CRISPR-associated protein Csh1</fullName>
    </recommendedName>
</protein>
<name>A0A174URQ0_ANAHA</name>
<organism evidence="1 2">
    <name type="scientific">Anaerostipes hadrus</name>
    <dbReference type="NCBI Taxonomy" id="649756"/>
    <lineage>
        <taxon>Bacteria</taxon>
        <taxon>Bacillati</taxon>
        <taxon>Bacillota</taxon>
        <taxon>Clostridia</taxon>
        <taxon>Lachnospirales</taxon>
        <taxon>Lachnospiraceae</taxon>
        <taxon>Anaerostipes</taxon>
    </lineage>
</organism>
<proteinExistence type="predicted"/>
<dbReference type="Proteomes" id="UP000095564">
    <property type="component" value="Unassembled WGS sequence"/>
</dbReference>
<evidence type="ECO:0000313" key="2">
    <source>
        <dbReference type="Proteomes" id="UP000095564"/>
    </source>
</evidence>
<dbReference type="RefSeq" id="WP_055162610.1">
    <property type="nucleotide sequence ID" value="NZ_CZAU01000061.1"/>
</dbReference>
<reference evidence="1 2" key="1">
    <citation type="submission" date="2015-09" db="EMBL/GenBank/DDBJ databases">
        <authorList>
            <consortium name="Pathogen Informatics"/>
        </authorList>
    </citation>
    <scope>NUCLEOTIDE SEQUENCE [LARGE SCALE GENOMIC DNA]</scope>
    <source>
        <strain evidence="1 2">2789STDY5834908</strain>
    </source>
</reference>
<gene>
    <name evidence="1" type="ORF">ERS852520_03486</name>
</gene>
<evidence type="ECO:0008006" key="3">
    <source>
        <dbReference type="Google" id="ProtNLM"/>
    </source>
</evidence>
<dbReference type="EMBL" id="CZAU01000061">
    <property type="protein sequence ID" value="CUQ23996.1"/>
    <property type="molecule type" value="Genomic_DNA"/>
</dbReference>
<accession>A0A174URQ0</accession>
<dbReference type="OrthoDB" id="1397020at2"/>
<dbReference type="AlphaFoldDB" id="A0A174URQ0"/>
<evidence type="ECO:0000313" key="1">
    <source>
        <dbReference type="EMBL" id="CUQ23996.1"/>
    </source>
</evidence>
<sequence>MLQEAMEVFQIMLQEKGERIITDAYIPKDGTYRLIVMKDDGWVIKDPVDIIFNKKTNTVDISNDMDYLLIQELDYKSKLLEMNKPIDPKKVIHSNNYLSLAVKKESVTSGKLSEEIIQQYYEILRNPNKKYEKKPQARALYHVAEERLGQPDIEAIDKIEKFILANKEDIWKGINLEKKNYVKLFFVYQEEEKTKEIYKIESERYLIPNIYNNNNFNMEFEKGIVGLPNDNMGMNSKKPYLENKTRKVKVPYLLDQESALLQSKFFDYLFGQVSKKRFHIYVDNIDKKICSYTNKDKPEDIVSGYYLRCRMGKAGAEICEADVITHYKTKLEPGLVLKNYIEIPEERIEKSKIHYDEAIEDQWVIMDLINGIFFEGKLKNNFFTDARDMNIYDDCLKQSILKSRNILANWFWRGEQNQLVKILDDVSLALIKNSILNDETFAAQRKFNLRWSLLEYLDDQEVGVHMSEIRNQLREHINVAKDVEWDFISDEEYSYAVGQAVSYLLHLSKANNKTESYVNPFFNAKNSKVIKQRLLRMYTKYNYQIIHINGGRNAQLLSHVMEYEPKEIKHELIMAGFTAPSLMYEKKTDDEDNE</sequence>